<organism evidence="2 3">
    <name type="scientific">Nephila pilipes</name>
    <name type="common">Giant wood spider</name>
    <name type="synonym">Nephila maculata</name>
    <dbReference type="NCBI Taxonomy" id="299642"/>
    <lineage>
        <taxon>Eukaryota</taxon>
        <taxon>Metazoa</taxon>
        <taxon>Ecdysozoa</taxon>
        <taxon>Arthropoda</taxon>
        <taxon>Chelicerata</taxon>
        <taxon>Arachnida</taxon>
        <taxon>Araneae</taxon>
        <taxon>Araneomorphae</taxon>
        <taxon>Entelegynae</taxon>
        <taxon>Araneoidea</taxon>
        <taxon>Nephilidae</taxon>
        <taxon>Nephila</taxon>
    </lineage>
</organism>
<dbReference type="AlphaFoldDB" id="A0A8X6QFD5"/>
<gene>
    <name evidence="2" type="ORF">NPIL_329061</name>
</gene>
<protein>
    <submittedName>
        <fullName evidence="2">Uncharacterized protein</fullName>
    </submittedName>
</protein>
<keyword evidence="1" id="KW-1133">Transmembrane helix</keyword>
<evidence type="ECO:0000313" key="2">
    <source>
        <dbReference type="EMBL" id="GFU11331.1"/>
    </source>
</evidence>
<evidence type="ECO:0000313" key="3">
    <source>
        <dbReference type="Proteomes" id="UP000887013"/>
    </source>
</evidence>
<feature type="transmembrane region" description="Helical" evidence="1">
    <location>
        <begin position="68"/>
        <end position="88"/>
    </location>
</feature>
<keyword evidence="1" id="KW-0472">Membrane</keyword>
<accession>A0A8X6QFD5</accession>
<keyword evidence="1" id="KW-0812">Transmembrane</keyword>
<keyword evidence="3" id="KW-1185">Reference proteome</keyword>
<comment type="caution">
    <text evidence="2">The sequence shown here is derived from an EMBL/GenBank/DDBJ whole genome shotgun (WGS) entry which is preliminary data.</text>
</comment>
<name>A0A8X6QFD5_NEPPI</name>
<sequence length="105" mass="11969">MLTSGGFRRVCQLFEQPLNSCSETRKKANHIKEICSLLIVIACLYAVADERFSPLRLTQSNRTEFAWYSGFGFAVFTAIIFLIPFSCLKAMHSDNSHVILFLKKM</sequence>
<proteinExistence type="predicted"/>
<reference evidence="2" key="1">
    <citation type="submission" date="2020-08" db="EMBL/GenBank/DDBJ databases">
        <title>Multicomponent nature underlies the extraordinary mechanical properties of spider dragline silk.</title>
        <authorList>
            <person name="Kono N."/>
            <person name="Nakamura H."/>
            <person name="Mori M."/>
            <person name="Yoshida Y."/>
            <person name="Ohtoshi R."/>
            <person name="Malay A.D."/>
            <person name="Moran D.A.P."/>
            <person name="Tomita M."/>
            <person name="Numata K."/>
            <person name="Arakawa K."/>
        </authorList>
    </citation>
    <scope>NUCLEOTIDE SEQUENCE</scope>
</reference>
<feature type="transmembrane region" description="Helical" evidence="1">
    <location>
        <begin position="31"/>
        <end position="48"/>
    </location>
</feature>
<dbReference type="Proteomes" id="UP000887013">
    <property type="component" value="Unassembled WGS sequence"/>
</dbReference>
<evidence type="ECO:0000256" key="1">
    <source>
        <dbReference type="SAM" id="Phobius"/>
    </source>
</evidence>
<dbReference type="EMBL" id="BMAW01125201">
    <property type="protein sequence ID" value="GFU11331.1"/>
    <property type="molecule type" value="Genomic_DNA"/>
</dbReference>